<evidence type="ECO:0000313" key="2">
    <source>
        <dbReference type="Proteomes" id="UP000268669"/>
    </source>
</evidence>
<proteinExistence type="predicted"/>
<gene>
    <name evidence="1" type="ORF">EGX47_11095</name>
</gene>
<dbReference type="EMBL" id="CP033713">
    <property type="protein sequence ID" value="AYW91804.1"/>
    <property type="molecule type" value="Genomic_DNA"/>
</dbReference>
<name>A0ABM7AGJ1_YERPU</name>
<keyword evidence="2" id="KW-1185">Reference proteome</keyword>
<evidence type="ECO:0000313" key="1">
    <source>
        <dbReference type="EMBL" id="AYW91804.1"/>
    </source>
</evidence>
<protein>
    <submittedName>
        <fullName evidence="1">Uncharacterized protein</fullName>
    </submittedName>
</protein>
<dbReference type="Proteomes" id="UP000268669">
    <property type="component" value="Chromosome"/>
</dbReference>
<organism evidence="1 2">
    <name type="scientific">Yersinia pseudotuberculosis</name>
    <dbReference type="NCBI Taxonomy" id="633"/>
    <lineage>
        <taxon>Bacteria</taxon>
        <taxon>Pseudomonadati</taxon>
        <taxon>Pseudomonadota</taxon>
        <taxon>Gammaproteobacteria</taxon>
        <taxon>Enterobacterales</taxon>
        <taxon>Yersiniaceae</taxon>
        <taxon>Yersinia</taxon>
    </lineage>
</organism>
<accession>A0ABM7AGJ1</accession>
<dbReference type="Gene3D" id="3.30.70.2920">
    <property type="match status" value="1"/>
</dbReference>
<dbReference type="InterPro" id="IPR053759">
    <property type="entry name" value="CDI_Immunity_Comp"/>
</dbReference>
<reference evidence="1" key="1">
    <citation type="submission" date="2018-11" db="EMBL/GenBank/DDBJ databases">
        <title>FDA dAtabase for Regulatory Grade micrObial Sequences (FDA-ARGOS): Supporting development and validation of Infectious Disease Dx tests.</title>
        <authorList>
            <person name="Bliska J."/>
            <person name="Cleland M.-M."/>
            <person name="Tallon L."/>
            <person name="Sadzewicz L."/>
            <person name="Zhao X."/>
            <person name="Vavikolanu K."/>
            <person name="Mehta A."/>
            <person name="Aluvathingal J."/>
            <person name="Nadendla S."/>
            <person name="Yan Y."/>
            <person name="Sichtig H."/>
        </authorList>
    </citation>
    <scope>NUCLEOTIDE SEQUENCE [LARGE SCALE GENOMIC DNA]</scope>
    <source>
        <strain evidence="1">FDAARGOS_581</strain>
    </source>
</reference>
<sequence>MSIDLTFFTKLVASDLQSKLDFLQDKYPEIFPYHYVIYKARIVDKVGIEISNEFGLDPQSSFRMHVTNKLLVISTDEIADLVRKELGKENVIVLLNGEDLI</sequence>
<dbReference type="RefSeq" id="WP_032466732.1">
    <property type="nucleotide sequence ID" value="NZ_AP031363.1"/>
</dbReference>